<sequence>MTHFIKSCPVCGELLVEQLINVKVEKDVQTCYAESIPALVCNNENCSNKERYFAPFSFNLLKMKCPEITKW</sequence>
<reference evidence="2" key="1">
    <citation type="submission" date="2011-05" db="EMBL/GenBank/DDBJ databases">
        <title>Complete sequence of Desulfotomaculum ruminis DSM 2154.</title>
        <authorList>
            <person name="Lucas S."/>
            <person name="Copeland A."/>
            <person name="Lapidus A."/>
            <person name="Cheng J.-F."/>
            <person name="Goodwin L."/>
            <person name="Pitluck S."/>
            <person name="Lu M."/>
            <person name="Detter J.C."/>
            <person name="Han C."/>
            <person name="Tapia R."/>
            <person name="Land M."/>
            <person name="Hauser L."/>
            <person name="Kyrpides N."/>
            <person name="Ivanova N."/>
            <person name="Mikhailova N."/>
            <person name="Pagani I."/>
            <person name="Stams A.J.M."/>
            <person name="Plugge C.M."/>
            <person name="Muyzer G."/>
            <person name="Kuever J."/>
            <person name="Parshina S.N."/>
            <person name="Ivanova A.E."/>
            <person name="Nazina T.N."/>
            <person name="Brambilla E."/>
            <person name="Spring S."/>
            <person name="Klenk H.-P."/>
            <person name="Woyke T."/>
        </authorList>
    </citation>
    <scope>NUCLEOTIDE SEQUENCE [LARGE SCALE GENOMIC DNA]</scope>
    <source>
        <strain evidence="2">ATCC 23193 / DSM 2154 / NCIB 8452 / DL</strain>
    </source>
</reference>
<protein>
    <submittedName>
        <fullName evidence="1">Uncharacterized protein</fullName>
    </submittedName>
</protein>
<dbReference type="AlphaFoldDB" id="F6DSC6"/>
<dbReference type="RefSeq" id="WP_013841672.1">
    <property type="nucleotide sequence ID" value="NC_015589.1"/>
</dbReference>
<reference evidence="1 2" key="2">
    <citation type="journal article" date="2012" name="Stand. Genomic Sci.">
        <title>Complete genome sequence of the sulfate-reducing firmicute Desulfotomaculum ruminis type strain (DL(T)).</title>
        <authorList>
            <person name="Spring S."/>
            <person name="Visser M."/>
            <person name="Lu M."/>
            <person name="Copeland A."/>
            <person name="Lapidus A."/>
            <person name="Lucas S."/>
            <person name="Cheng J.F."/>
            <person name="Han C."/>
            <person name="Tapia R."/>
            <person name="Goodwin L.A."/>
            <person name="Pitluck S."/>
            <person name="Ivanova N."/>
            <person name="Land M."/>
            <person name="Hauser L."/>
            <person name="Larimer F."/>
            <person name="Rohde M."/>
            <person name="Goker M."/>
            <person name="Detter J.C."/>
            <person name="Kyrpides N.C."/>
            <person name="Woyke T."/>
            <person name="Schaap P.J."/>
            <person name="Plugge C.M."/>
            <person name="Muyzer G."/>
            <person name="Kuever J."/>
            <person name="Pereira I.A."/>
            <person name="Parshina S.N."/>
            <person name="Bernier-Latmani R."/>
            <person name="Stams A.J."/>
            <person name="Klenk H.P."/>
        </authorList>
    </citation>
    <scope>NUCLEOTIDE SEQUENCE [LARGE SCALE GENOMIC DNA]</scope>
    <source>
        <strain evidence="2">ATCC 23193 / DSM 2154 / NCIB 8452 / DL</strain>
    </source>
</reference>
<organism evidence="1 2">
    <name type="scientific">Desulforamulus ruminis (strain ATCC 23193 / DSM 2154 / NCIMB 8452 / DL)</name>
    <name type="common">Desulfotomaculum ruminis</name>
    <dbReference type="NCBI Taxonomy" id="696281"/>
    <lineage>
        <taxon>Bacteria</taxon>
        <taxon>Bacillati</taxon>
        <taxon>Bacillota</taxon>
        <taxon>Clostridia</taxon>
        <taxon>Eubacteriales</taxon>
        <taxon>Peptococcaceae</taxon>
        <taxon>Desulforamulus</taxon>
    </lineage>
</organism>
<keyword evidence="2" id="KW-1185">Reference proteome</keyword>
<dbReference type="EMBL" id="CP002780">
    <property type="protein sequence ID" value="AEG59905.1"/>
    <property type="molecule type" value="Genomic_DNA"/>
</dbReference>
<dbReference type="OrthoDB" id="1787243at2"/>
<name>F6DSC6_DESRL</name>
<evidence type="ECO:0000313" key="2">
    <source>
        <dbReference type="Proteomes" id="UP000009234"/>
    </source>
</evidence>
<proteinExistence type="predicted"/>
<accession>F6DSC6</accession>
<evidence type="ECO:0000313" key="1">
    <source>
        <dbReference type="EMBL" id="AEG59905.1"/>
    </source>
</evidence>
<dbReference type="KEGG" id="dru:Desru_1640"/>
<gene>
    <name evidence="1" type="ordered locus">Desru_1640</name>
</gene>
<dbReference type="HOGENOM" id="CLU_2733502_0_0_9"/>
<dbReference type="Proteomes" id="UP000009234">
    <property type="component" value="Chromosome"/>
</dbReference>